<comment type="caution">
    <text evidence="1">The sequence shown here is derived from an EMBL/GenBank/DDBJ whole genome shotgun (WGS) entry which is preliminary data.</text>
</comment>
<protein>
    <submittedName>
        <fullName evidence="1">Uncharacterized protein</fullName>
    </submittedName>
</protein>
<evidence type="ECO:0000313" key="2">
    <source>
        <dbReference type="Proteomes" id="UP001054945"/>
    </source>
</evidence>
<sequence length="131" mass="14569">MAETEHCFARTRPNIGRTSFVWSINQFSIINPGEEKTTSINSSFCKDPLLNMKLFLEQSFEGLYLKEQVKIEVMPLNVGVKDNGLCICTLSLLDFAGNVAISTQDKMLFETPGEAIVHSLSSFLTKKDAMG</sequence>
<keyword evidence="2" id="KW-1185">Reference proteome</keyword>
<gene>
    <name evidence="1" type="ORF">CEXT_99731</name>
</gene>
<name>A0AAV4SSI7_CAEEX</name>
<reference evidence="1 2" key="1">
    <citation type="submission" date="2021-06" db="EMBL/GenBank/DDBJ databases">
        <title>Caerostris extrusa draft genome.</title>
        <authorList>
            <person name="Kono N."/>
            <person name="Arakawa K."/>
        </authorList>
    </citation>
    <scope>NUCLEOTIDE SEQUENCE [LARGE SCALE GENOMIC DNA]</scope>
</reference>
<dbReference type="AlphaFoldDB" id="A0AAV4SSI7"/>
<dbReference type="EMBL" id="BPLR01010112">
    <property type="protein sequence ID" value="GIY36949.1"/>
    <property type="molecule type" value="Genomic_DNA"/>
</dbReference>
<accession>A0AAV4SSI7</accession>
<dbReference type="Proteomes" id="UP001054945">
    <property type="component" value="Unassembled WGS sequence"/>
</dbReference>
<organism evidence="1 2">
    <name type="scientific">Caerostris extrusa</name>
    <name type="common">Bark spider</name>
    <name type="synonym">Caerostris bankana</name>
    <dbReference type="NCBI Taxonomy" id="172846"/>
    <lineage>
        <taxon>Eukaryota</taxon>
        <taxon>Metazoa</taxon>
        <taxon>Ecdysozoa</taxon>
        <taxon>Arthropoda</taxon>
        <taxon>Chelicerata</taxon>
        <taxon>Arachnida</taxon>
        <taxon>Araneae</taxon>
        <taxon>Araneomorphae</taxon>
        <taxon>Entelegynae</taxon>
        <taxon>Araneoidea</taxon>
        <taxon>Araneidae</taxon>
        <taxon>Caerostris</taxon>
    </lineage>
</organism>
<evidence type="ECO:0000313" key="1">
    <source>
        <dbReference type="EMBL" id="GIY36949.1"/>
    </source>
</evidence>
<proteinExistence type="predicted"/>